<keyword evidence="2" id="KW-1185">Reference proteome</keyword>
<evidence type="ECO:0000313" key="1">
    <source>
        <dbReference type="EMBL" id="KAF1999542.1"/>
    </source>
</evidence>
<reference evidence="1" key="1">
    <citation type="journal article" date="2020" name="Stud. Mycol.">
        <title>101 Dothideomycetes genomes: a test case for predicting lifestyles and emergence of pathogens.</title>
        <authorList>
            <person name="Haridas S."/>
            <person name="Albert R."/>
            <person name="Binder M."/>
            <person name="Bloem J."/>
            <person name="Labutti K."/>
            <person name="Salamov A."/>
            <person name="Andreopoulos B."/>
            <person name="Baker S."/>
            <person name="Barry K."/>
            <person name="Bills G."/>
            <person name="Bluhm B."/>
            <person name="Cannon C."/>
            <person name="Castanera R."/>
            <person name="Culley D."/>
            <person name="Daum C."/>
            <person name="Ezra D."/>
            <person name="Gonzalez J."/>
            <person name="Henrissat B."/>
            <person name="Kuo A."/>
            <person name="Liang C."/>
            <person name="Lipzen A."/>
            <person name="Lutzoni F."/>
            <person name="Magnuson J."/>
            <person name="Mondo S."/>
            <person name="Nolan M."/>
            <person name="Ohm R."/>
            <person name="Pangilinan J."/>
            <person name="Park H.-J."/>
            <person name="Ramirez L."/>
            <person name="Alfaro M."/>
            <person name="Sun H."/>
            <person name="Tritt A."/>
            <person name="Yoshinaga Y."/>
            <person name="Zwiers L.-H."/>
            <person name="Turgeon B."/>
            <person name="Goodwin S."/>
            <person name="Spatafora J."/>
            <person name="Crous P."/>
            <person name="Grigoriev I."/>
        </authorList>
    </citation>
    <scope>NUCLEOTIDE SEQUENCE</scope>
    <source>
        <strain evidence="1">CBS 123094</strain>
    </source>
</reference>
<sequence length="75" mass="8166">MQAFFFGGSTWEAAIARSRPGLSGFQRYRSCAFGAAIGTLWVPVDDTGIHPVVLVLNVNGLGRSFRNCDGGYRNR</sequence>
<evidence type="ECO:0000313" key="2">
    <source>
        <dbReference type="Proteomes" id="UP000799779"/>
    </source>
</evidence>
<organism evidence="1 2">
    <name type="scientific">Amniculicola lignicola CBS 123094</name>
    <dbReference type="NCBI Taxonomy" id="1392246"/>
    <lineage>
        <taxon>Eukaryota</taxon>
        <taxon>Fungi</taxon>
        <taxon>Dikarya</taxon>
        <taxon>Ascomycota</taxon>
        <taxon>Pezizomycotina</taxon>
        <taxon>Dothideomycetes</taxon>
        <taxon>Pleosporomycetidae</taxon>
        <taxon>Pleosporales</taxon>
        <taxon>Amniculicolaceae</taxon>
        <taxon>Amniculicola</taxon>
    </lineage>
</organism>
<dbReference type="EMBL" id="ML977595">
    <property type="protein sequence ID" value="KAF1999542.1"/>
    <property type="molecule type" value="Genomic_DNA"/>
</dbReference>
<gene>
    <name evidence="1" type="ORF">P154DRAFT_228693</name>
</gene>
<name>A0A6A5WD02_9PLEO</name>
<proteinExistence type="predicted"/>
<accession>A0A6A5WD02</accession>
<dbReference type="AlphaFoldDB" id="A0A6A5WD02"/>
<dbReference type="Proteomes" id="UP000799779">
    <property type="component" value="Unassembled WGS sequence"/>
</dbReference>
<protein>
    <submittedName>
        <fullName evidence="1">Uncharacterized protein</fullName>
    </submittedName>
</protein>